<evidence type="ECO:0000313" key="2">
    <source>
        <dbReference type="Proteomes" id="UP000784294"/>
    </source>
</evidence>
<gene>
    <name evidence="1" type="ORF">PXEA_LOCUS2729</name>
</gene>
<keyword evidence="2" id="KW-1185">Reference proteome</keyword>
<dbReference type="Proteomes" id="UP000784294">
    <property type="component" value="Unassembled WGS sequence"/>
</dbReference>
<dbReference type="AlphaFoldDB" id="A0A3S4ZE67"/>
<reference evidence="1" key="1">
    <citation type="submission" date="2018-11" db="EMBL/GenBank/DDBJ databases">
        <authorList>
            <consortium name="Pathogen Informatics"/>
        </authorList>
    </citation>
    <scope>NUCLEOTIDE SEQUENCE</scope>
</reference>
<evidence type="ECO:0000313" key="1">
    <source>
        <dbReference type="EMBL" id="VEL09289.1"/>
    </source>
</evidence>
<accession>A0A3S4ZE67</accession>
<name>A0A3S4ZE67_9PLAT</name>
<organism evidence="1 2">
    <name type="scientific">Protopolystoma xenopodis</name>
    <dbReference type="NCBI Taxonomy" id="117903"/>
    <lineage>
        <taxon>Eukaryota</taxon>
        <taxon>Metazoa</taxon>
        <taxon>Spiralia</taxon>
        <taxon>Lophotrochozoa</taxon>
        <taxon>Platyhelminthes</taxon>
        <taxon>Monogenea</taxon>
        <taxon>Polyopisthocotylea</taxon>
        <taxon>Polystomatidea</taxon>
        <taxon>Polystomatidae</taxon>
        <taxon>Protopolystoma</taxon>
    </lineage>
</organism>
<protein>
    <submittedName>
        <fullName evidence="1">Uncharacterized protein</fullName>
    </submittedName>
</protein>
<comment type="caution">
    <text evidence="1">The sequence shown here is derived from an EMBL/GenBank/DDBJ whole genome shotgun (WGS) entry which is preliminary data.</text>
</comment>
<proteinExistence type="predicted"/>
<dbReference type="EMBL" id="CAAALY010005960">
    <property type="protein sequence ID" value="VEL09289.1"/>
    <property type="molecule type" value="Genomic_DNA"/>
</dbReference>
<sequence length="131" mass="14901">MAGQKLIRKRCCQKQSCNYLPLARHQSVQLYAFLSLVVASWRPRSSYGNFQHQCRLCAFPGFIPTRPDTMTKLGKRGHACFVCRSANTSDDQGSARLNKHTRLEHQKTEPLLASEHRQTGLEPFDVVLQCP</sequence>